<dbReference type="EMBL" id="CAESAQ020000057">
    <property type="protein sequence ID" value="CAB5499828.1"/>
    <property type="molecule type" value="Genomic_DNA"/>
</dbReference>
<name>A0A8H8XCT0_9GAMM</name>
<gene>
    <name evidence="1" type="ORF">THERMOS_1097</name>
</gene>
<evidence type="ECO:0000313" key="2">
    <source>
        <dbReference type="Proteomes" id="UP000643672"/>
    </source>
</evidence>
<dbReference type="Proteomes" id="UP000643672">
    <property type="component" value="Unassembled WGS sequence"/>
</dbReference>
<keyword evidence="2" id="KW-1185">Reference proteome</keyword>
<comment type="caution">
    <text evidence="1">The sequence shown here is derived from an EMBL/GenBank/DDBJ whole genome shotgun (WGS) entry which is preliminary data.</text>
</comment>
<protein>
    <submittedName>
        <fullName evidence="1">Uncharacterized protein</fullName>
    </submittedName>
</protein>
<accession>A0A8H8XCT0</accession>
<organism evidence="1 2">
    <name type="scientific">Bathymodiolus thermophilus thioautotrophic gill symbiont</name>
    <dbReference type="NCBI Taxonomy" id="2360"/>
    <lineage>
        <taxon>Bacteria</taxon>
        <taxon>Pseudomonadati</taxon>
        <taxon>Pseudomonadota</taxon>
        <taxon>Gammaproteobacteria</taxon>
        <taxon>sulfur-oxidizing symbionts</taxon>
    </lineage>
</organism>
<evidence type="ECO:0000313" key="1">
    <source>
        <dbReference type="EMBL" id="CAB5499828.1"/>
    </source>
</evidence>
<reference evidence="1 2" key="1">
    <citation type="submission" date="2020-05" db="EMBL/GenBank/DDBJ databases">
        <authorList>
            <person name="Petersen J."/>
            <person name="Sayavedra L."/>
        </authorList>
    </citation>
    <scope>NUCLEOTIDE SEQUENCE [LARGE SCALE GENOMIC DNA]</scope>
    <source>
        <strain evidence="1">B thermophilus SOXS</strain>
    </source>
</reference>
<proteinExistence type="predicted"/>
<dbReference type="AlphaFoldDB" id="A0A8H8XCT0"/>
<sequence>MLKKDFLLIDSSLNDYKFNDSVKDLIGQK</sequence>